<dbReference type="EMBL" id="UZAF01021944">
    <property type="protein sequence ID" value="VDO82064.1"/>
    <property type="molecule type" value="Genomic_DNA"/>
</dbReference>
<organism evidence="3">
    <name type="scientific">Haemonchus placei</name>
    <name type="common">Barber's pole worm</name>
    <dbReference type="NCBI Taxonomy" id="6290"/>
    <lineage>
        <taxon>Eukaryota</taxon>
        <taxon>Metazoa</taxon>
        <taxon>Ecdysozoa</taxon>
        <taxon>Nematoda</taxon>
        <taxon>Chromadorea</taxon>
        <taxon>Rhabditida</taxon>
        <taxon>Rhabditina</taxon>
        <taxon>Rhabditomorpha</taxon>
        <taxon>Strongyloidea</taxon>
        <taxon>Trichostrongylidae</taxon>
        <taxon>Haemonchus</taxon>
    </lineage>
</organism>
<dbReference type="WBParaSite" id="HPLM_0002020501-mRNA-1">
    <property type="protein sequence ID" value="HPLM_0002020501-mRNA-1"/>
    <property type="gene ID" value="HPLM_0002020501"/>
</dbReference>
<reference evidence="3" key="1">
    <citation type="submission" date="2017-02" db="UniProtKB">
        <authorList>
            <consortium name="WormBaseParasite"/>
        </authorList>
    </citation>
    <scope>IDENTIFICATION</scope>
</reference>
<evidence type="ECO:0000313" key="1">
    <source>
        <dbReference type="EMBL" id="VDO82064.1"/>
    </source>
</evidence>
<name>A0A0N4X763_HAEPC</name>
<evidence type="ECO:0000313" key="2">
    <source>
        <dbReference type="Proteomes" id="UP000268014"/>
    </source>
</evidence>
<evidence type="ECO:0000313" key="3">
    <source>
        <dbReference type="WBParaSite" id="HPLM_0002020501-mRNA-1"/>
    </source>
</evidence>
<accession>A0A0N4X763</accession>
<sequence length="35" mass="4303">MRGDRTPNARNPSGYWWNHYSKFKVRYVLLFKPNC</sequence>
<gene>
    <name evidence="1" type="ORF">HPLM_LOCUS20194</name>
</gene>
<dbReference type="Proteomes" id="UP000268014">
    <property type="component" value="Unassembled WGS sequence"/>
</dbReference>
<dbReference type="AlphaFoldDB" id="A0A0N4X763"/>
<protein>
    <submittedName>
        <fullName evidence="3">Fibrinogen C-terminal domain-containing protein</fullName>
    </submittedName>
</protein>
<reference evidence="1 2" key="2">
    <citation type="submission" date="2018-11" db="EMBL/GenBank/DDBJ databases">
        <authorList>
            <consortium name="Pathogen Informatics"/>
        </authorList>
    </citation>
    <scope>NUCLEOTIDE SEQUENCE [LARGE SCALE GENOMIC DNA]</scope>
    <source>
        <strain evidence="1 2">MHpl1</strain>
    </source>
</reference>
<keyword evidence="2" id="KW-1185">Reference proteome</keyword>
<proteinExistence type="predicted"/>